<keyword evidence="3 5" id="KW-0597">Phosphoprotein</keyword>
<dbReference type="SUPFAM" id="SSF55874">
    <property type="entry name" value="ATPase domain of HSP90 chaperone/DNA topoisomerase II/histidine kinase"/>
    <property type="match status" value="1"/>
</dbReference>
<keyword evidence="6" id="KW-0812">Transmembrane</keyword>
<dbReference type="Proteomes" id="UP000604737">
    <property type="component" value="Unassembled WGS sequence"/>
</dbReference>
<accession>A0ABQ3GWF9</accession>
<evidence type="ECO:0000256" key="3">
    <source>
        <dbReference type="ARBA" id="ARBA00022553"/>
    </source>
</evidence>
<feature type="modified residue" description="4-aspartylphosphate" evidence="5">
    <location>
        <position position="511"/>
    </location>
</feature>
<dbReference type="InterPro" id="IPR036890">
    <property type="entry name" value="HATPase_C_sf"/>
</dbReference>
<reference evidence="10" key="1">
    <citation type="journal article" date="2019" name="Int. J. Syst. Evol. Microbiol.">
        <title>The Global Catalogue of Microorganisms (GCM) 10K type strain sequencing project: providing services to taxonomists for standard genome sequencing and annotation.</title>
        <authorList>
            <consortium name="The Broad Institute Genomics Platform"/>
            <consortium name="The Broad Institute Genome Sequencing Center for Infectious Disease"/>
            <person name="Wu L."/>
            <person name="Ma J."/>
        </authorList>
    </citation>
    <scope>NUCLEOTIDE SEQUENCE [LARGE SCALE GENOMIC DNA]</scope>
    <source>
        <strain evidence="10">KCTC 23701</strain>
    </source>
</reference>
<dbReference type="EC" id="2.7.13.3" evidence="2"/>
<name>A0ABQ3GWF9_9NEIS</name>
<feature type="transmembrane region" description="Helical" evidence="6">
    <location>
        <begin position="116"/>
        <end position="133"/>
    </location>
</feature>
<dbReference type="InterPro" id="IPR005467">
    <property type="entry name" value="His_kinase_dom"/>
</dbReference>
<dbReference type="PROSITE" id="PS50109">
    <property type="entry name" value="HIS_KIN"/>
    <property type="match status" value="1"/>
</dbReference>
<dbReference type="InterPro" id="IPR011006">
    <property type="entry name" value="CheY-like_superfamily"/>
</dbReference>
<feature type="domain" description="Response regulatory" evidence="8">
    <location>
        <begin position="462"/>
        <end position="581"/>
    </location>
</feature>
<protein>
    <recommendedName>
        <fullName evidence="2">histidine kinase</fullName>
        <ecNumber evidence="2">2.7.13.3</ecNumber>
    </recommendedName>
</protein>
<dbReference type="InterPro" id="IPR001789">
    <property type="entry name" value="Sig_transdc_resp-reg_receiver"/>
</dbReference>
<dbReference type="Gene3D" id="3.30.565.10">
    <property type="entry name" value="Histidine kinase-like ATPase, C-terminal domain"/>
    <property type="match status" value="1"/>
</dbReference>
<feature type="transmembrane region" description="Helical" evidence="6">
    <location>
        <begin position="48"/>
        <end position="67"/>
    </location>
</feature>
<dbReference type="PROSITE" id="PS50110">
    <property type="entry name" value="RESPONSE_REGULATORY"/>
    <property type="match status" value="1"/>
</dbReference>
<evidence type="ECO:0000313" key="10">
    <source>
        <dbReference type="Proteomes" id="UP000604737"/>
    </source>
</evidence>
<dbReference type="PANTHER" id="PTHR45339:SF1">
    <property type="entry name" value="HYBRID SIGNAL TRANSDUCTION HISTIDINE KINASE J"/>
    <property type="match status" value="1"/>
</dbReference>
<dbReference type="PANTHER" id="PTHR45339">
    <property type="entry name" value="HYBRID SIGNAL TRANSDUCTION HISTIDINE KINASE J"/>
    <property type="match status" value="1"/>
</dbReference>
<dbReference type="Gene3D" id="3.40.50.2300">
    <property type="match status" value="1"/>
</dbReference>
<feature type="transmembrane region" description="Helical" evidence="6">
    <location>
        <begin position="140"/>
        <end position="159"/>
    </location>
</feature>
<dbReference type="CDD" id="cd17546">
    <property type="entry name" value="REC_hyHK_CKI1_RcsC-like"/>
    <property type="match status" value="1"/>
</dbReference>
<dbReference type="SMART" id="SM00448">
    <property type="entry name" value="REC"/>
    <property type="match status" value="1"/>
</dbReference>
<dbReference type="RefSeq" id="WP_189458333.1">
    <property type="nucleotide sequence ID" value="NZ_BMYO01000001.1"/>
</dbReference>
<evidence type="ECO:0000259" key="7">
    <source>
        <dbReference type="PROSITE" id="PS50109"/>
    </source>
</evidence>
<dbReference type="SMART" id="SM00388">
    <property type="entry name" value="HisKA"/>
    <property type="match status" value="1"/>
</dbReference>
<dbReference type="EMBL" id="BMYO01000001">
    <property type="protein sequence ID" value="GHD56083.1"/>
    <property type="molecule type" value="Genomic_DNA"/>
</dbReference>
<proteinExistence type="predicted"/>
<feature type="domain" description="Histidine kinase" evidence="7">
    <location>
        <begin position="225"/>
        <end position="445"/>
    </location>
</feature>
<dbReference type="Gene3D" id="1.10.287.130">
    <property type="match status" value="1"/>
</dbReference>
<dbReference type="InterPro" id="IPR003661">
    <property type="entry name" value="HisK_dim/P_dom"/>
</dbReference>
<keyword evidence="4" id="KW-0902">Two-component regulatory system</keyword>
<feature type="transmembrane region" description="Helical" evidence="6">
    <location>
        <begin position="88"/>
        <end position="110"/>
    </location>
</feature>
<dbReference type="Pfam" id="PF02518">
    <property type="entry name" value="HATPase_c"/>
    <property type="match status" value="1"/>
</dbReference>
<dbReference type="CDD" id="cd16922">
    <property type="entry name" value="HATPase_EvgS-ArcB-TorS-like"/>
    <property type="match status" value="1"/>
</dbReference>
<comment type="caution">
    <text evidence="9">The sequence shown here is derived from an EMBL/GenBank/DDBJ whole genome shotgun (WGS) entry which is preliminary data.</text>
</comment>
<dbReference type="SUPFAM" id="SSF52172">
    <property type="entry name" value="CheY-like"/>
    <property type="match status" value="1"/>
</dbReference>
<dbReference type="SUPFAM" id="SSF47384">
    <property type="entry name" value="Homodimeric domain of signal transducing histidine kinase"/>
    <property type="match status" value="1"/>
</dbReference>
<gene>
    <name evidence="9" type="ORF">GCM10007350_02510</name>
</gene>
<dbReference type="Pfam" id="PF00072">
    <property type="entry name" value="Response_reg"/>
    <property type="match status" value="1"/>
</dbReference>
<dbReference type="SMART" id="SM00387">
    <property type="entry name" value="HATPase_c"/>
    <property type="match status" value="1"/>
</dbReference>
<dbReference type="InterPro" id="IPR003594">
    <property type="entry name" value="HATPase_dom"/>
</dbReference>
<keyword evidence="10" id="KW-1185">Reference proteome</keyword>
<dbReference type="InterPro" id="IPR036097">
    <property type="entry name" value="HisK_dim/P_sf"/>
</dbReference>
<keyword evidence="6" id="KW-0472">Membrane</keyword>
<comment type="catalytic activity">
    <reaction evidence="1">
        <text>ATP + protein L-histidine = ADP + protein N-phospho-L-histidine.</text>
        <dbReference type="EC" id="2.7.13.3"/>
    </reaction>
</comment>
<evidence type="ECO:0000256" key="5">
    <source>
        <dbReference type="PROSITE-ProRule" id="PRU00169"/>
    </source>
</evidence>
<organism evidence="9 10">
    <name type="scientific">Jeongeupia chitinilytica</name>
    <dbReference type="NCBI Taxonomy" id="1041641"/>
    <lineage>
        <taxon>Bacteria</taxon>
        <taxon>Pseudomonadati</taxon>
        <taxon>Pseudomonadota</taxon>
        <taxon>Betaproteobacteria</taxon>
        <taxon>Neisseriales</taxon>
        <taxon>Chitinibacteraceae</taxon>
        <taxon>Jeongeupia</taxon>
    </lineage>
</organism>
<keyword evidence="6" id="KW-1133">Transmembrane helix</keyword>
<evidence type="ECO:0000256" key="2">
    <source>
        <dbReference type="ARBA" id="ARBA00012438"/>
    </source>
</evidence>
<dbReference type="InterPro" id="IPR004358">
    <property type="entry name" value="Sig_transdc_His_kin-like_C"/>
</dbReference>
<sequence length="588" mass="63579">MFFSPCQHPDVLIRTTRLLYCNAVIGQVMSMVIASLLCFGLRDALPGAELLGWLLPVLLMSALRIGLAIGYRRAPVDLPRALLWRRRYLIGTVLVALWWGGGALAFMFGMPPAPRLIVSLVVCGMVAGAVPILSPVLPALRFYAIMLVLPVTITALANGEAYDPLIAVMSLLFLYTVLRSAGFYNRMLAEAIELEIEKGGLIDELRVATHEAEAASRAKSEFLANISHEIRTPMNGIVGMAQLLEHQSLDAASREQVTVIRSSTDALLTLVNDVLDLSRIEAGHFNLSPQPFSPQEMIDALARMFGPQAQLRGLELQWPDVPLLSALYGDPVRLKQIFVNLIGNALKFTPQGRIDVRIALHPREADIVEWHASVADTGIGIPSAQVGRIFEAFSQADSSISRQYGGTGLGLSISRRLVRMMQGELWVEANPGGGSVFHFTAMLQACDASALPSRPPAARPLSVLVAEDNPVNRLVAERLLQAQGHRVCLAGNGQQAIEAARAGGLDLILMDLQMPELDGLAATRCIRSAEDVTGRPRIPIVALSANGIVEEKTACLIAGMDDFLEKPLQQEALARLLSRVAAGELAGR</sequence>
<dbReference type="PRINTS" id="PR00344">
    <property type="entry name" value="BCTRLSENSOR"/>
</dbReference>
<dbReference type="CDD" id="cd00082">
    <property type="entry name" value="HisKA"/>
    <property type="match status" value="1"/>
</dbReference>
<evidence type="ECO:0000256" key="4">
    <source>
        <dbReference type="ARBA" id="ARBA00023012"/>
    </source>
</evidence>
<feature type="transmembrane region" description="Helical" evidence="6">
    <location>
        <begin position="20"/>
        <end position="42"/>
    </location>
</feature>
<evidence type="ECO:0000256" key="6">
    <source>
        <dbReference type="SAM" id="Phobius"/>
    </source>
</evidence>
<dbReference type="Pfam" id="PF00512">
    <property type="entry name" value="HisKA"/>
    <property type="match status" value="1"/>
</dbReference>
<evidence type="ECO:0000259" key="8">
    <source>
        <dbReference type="PROSITE" id="PS50110"/>
    </source>
</evidence>
<evidence type="ECO:0000256" key="1">
    <source>
        <dbReference type="ARBA" id="ARBA00000085"/>
    </source>
</evidence>
<evidence type="ECO:0000313" key="9">
    <source>
        <dbReference type="EMBL" id="GHD56083.1"/>
    </source>
</evidence>